<reference evidence="3" key="1">
    <citation type="submission" date="2006-10" db="EMBL/GenBank/DDBJ databases">
        <authorList>
            <person name="Amadeo P."/>
            <person name="Zhao Q."/>
            <person name="Wortman J."/>
            <person name="Fraser-Liggett C."/>
            <person name="Carlton J."/>
        </authorList>
    </citation>
    <scope>NUCLEOTIDE SEQUENCE</scope>
    <source>
        <strain evidence="3">G3</strain>
    </source>
</reference>
<evidence type="ECO:0000256" key="2">
    <source>
        <dbReference type="ARBA" id="ARBA00023043"/>
    </source>
</evidence>
<dbReference type="InterPro" id="IPR002110">
    <property type="entry name" value="Ankyrin_rpt"/>
</dbReference>
<name>A2DUB3_TRIV3</name>
<dbReference type="KEGG" id="tva:4773958"/>
<organism evidence="3 4">
    <name type="scientific">Trichomonas vaginalis (strain ATCC PRA-98 / G3)</name>
    <dbReference type="NCBI Taxonomy" id="412133"/>
    <lineage>
        <taxon>Eukaryota</taxon>
        <taxon>Metamonada</taxon>
        <taxon>Parabasalia</taxon>
        <taxon>Trichomonadida</taxon>
        <taxon>Trichomonadidae</taxon>
        <taxon>Trichomonas</taxon>
    </lineage>
</organism>
<dbReference type="Gene3D" id="1.25.40.20">
    <property type="entry name" value="Ankyrin repeat-containing domain"/>
    <property type="match status" value="1"/>
</dbReference>
<dbReference type="InterPro" id="IPR036770">
    <property type="entry name" value="Ankyrin_rpt-contain_sf"/>
</dbReference>
<dbReference type="Pfam" id="PF12796">
    <property type="entry name" value="Ank_2"/>
    <property type="match status" value="2"/>
</dbReference>
<dbReference type="AlphaFoldDB" id="A2DUB3"/>
<dbReference type="PANTHER" id="PTHR24198">
    <property type="entry name" value="ANKYRIN REPEAT AND PROTEIN KINASE DOMAIN-CONTAINING PROTEIN"/>
    <property type="match status" value="1"/>
</dbReference>
<dbReference type="Proteomes" id="UP000001542">
    <property type="component" value="Unassembled WGS sequence"/>
</dbReference>
<protein>
    <submittedName>
        <fullName evidence="3">Uncharacterized protein</fullName>
    </submittedName>
</protein>
<dbReference type="SMART" id="SM00248">
    <property type="entry name" value="ANK"/>
    <property type="match status" value="7"/>
</dbReference>
<dbReference type="SMR" id="A2DUB3"/>
<keyword evidence="2" id="KW-0040">ANK repeat</keyword>
<keyword evidence="4" id="KW-1185">Reference proteome</keyword>
<dbReference type="STRING" id="5722.A2DUB3"/>
<evidence type="ECO:0000313" key="4">
    <source>
        <dbReference type="Proteomes" id="UP000001542"/>
    </source>
</evidence>
<proteinExistence type="predicted"/>
<dbReference type="VEuPathDB" id="TrichDB:TVAG_262010"/>
<sequence length="408" mass="45745">MSSDSLITAAINNDIEPLMKLVHPDRTKNDSDTKYDLKIEDSNSIPLKTNGLSLLHIAAFANSLECFLYLQSKCNFPIDIQSNDAKTPFHYAVYAGSCDVAEYILQYYETNYGLKELERKLFMDDYINPENKKTSILFLAALSKTPQIFSLIFKYGYSCDKFSVKCKETIQDSFKFILSSKNIGCLTALLANMAKTKLSADSTPIMHTIMVQQSEAVPLLLGANFDPSFVSAENRTAMSLACFYSLEDTVKQLADVMDNVDLPPNIKAQAAVHWICQSKKPSIAKILCAKGIDVNRLDRDGRMGPYYSLDIGEEKDTIEILKEFLNSGLNINYHSKDKNTILGDFLTAITTPTQIIDFLLDNGADPNAIIYSQSLTKQTCLDQMKKKARSNPKLRAVYEKHFGPYKPN</sequence>
<dbReference type="PANTHER" id="PTHR24198:SF165">
    <property type="entry name" value="ANKYRIN REPEAT-CONTAINING PROTEIN-RELATED"/>
    <property type="match status" value="1"/>
</dbReference>
<accession>A2DUB3</accession>
<evidence type="ECO:0000256" key="1">
    <source>
        <dbReference type="ARBA" id="ARBA00022737"/>
    </source>
</evidence>
<gene>
    <name evidence="3" type="ORF">TVAG_262010</name>
</gene>
<keyword evidence="1" id="KW-0677">Repeat</keyword>
<evidence type="ECO:0000313" key="3">
    <source>
        <dbReference type="EMBL" id="EAY15951.1"/>
    </source>
</evidence>
<dbReference type="EMBL" id="DS113248">
    <property type="protein sequence ID" value="EAY15951.1"/>
    <property type="molecule type" value="Genomic_DNA"/>
</dbReference>
<dbReference type="SUPFAM" id="SSF48403">
    <property type="entry name" value="Ankyrin repeat"/>
    <property type="match status" value="1"/>
</dbReference>
<reference evidence="3" key="2">
    <citation type="journal article" date="2007" name="Science">
        <title>Draft genome sequence of the sexually transmitted pathogen Trichomonas vaginalis.</title>
        <authorList>
            <person name="Carlton J.M."/>
            <person name="Hirt R.P."/>
            <person name="Silva J.C."/>
            <person name="Delcher A.L."/>
            <person name="Schatz M."/>
            <person name="Zhao Q."/>
            <person name="Wortman J.R."/>
            <person name="Bidwell S.L."/>
            <person name="Alsmark U.C.M."/>
            <person name="Besteiro S."/>
            <person name="Sicheritz-Ponten T."/>
            <person name="Noel C.J."/>
            <person name="Dacks J.B."/>
            <person name="Foster P.G."/>
            <person name="Simillion C."/>
            <person name="Van de Peer Y."/>
            <person name="Miranda-Saavedra D."/>
            <person name="Barton G.J."/>
            <person name="Westrop G.D."/>
            <person name="Mueller S."/>
            <person name="Dessi D."/>
            <person name="Fiori P.L."/>
            <person name="Ren Q."/>
            <person name="Paulsen I."/>
            <person name="Zhang H."/>
            <person name="Bastida-Corcuera F.D."/>
            <person name="Simoes-Barbosa A."/>
            <person name="Brown M.T."/>
            <person name="Hayes R.D."/>
            <person name="Mukherjee M."/>
            <person name="Okumura C.Y."/>
            <person name="Schneider R."/>
            <person name="Smith A.J."/>
            <person name="Vanacova S."/>
            <person name="Villalvazo M."/>
            <person name="Haas B.J."/>
            <person name="Pertea M."/>
            <person name="Feldblyum T.V."/>
            <person name="Utterback T.R."/>
            <person name="Shu C.L."/>
            <person name="Osoegawa K."/>
            <person name="de Jong P.J."/>
            <person name="Hrdy I."/>
            <person name="Horvathova L."/>
            <person name="Zubacova Z."/>
            <person name="Dolezal P."/>
            <person name="Malik S.B."/>
            <person name="Logsdon J.M. Jr."/>
            <person name="Henze K."/>
            <person name="Gupta A."/>
            <person name="Wang C.C."/>
            <person name="Dunne R.L."/>
            <person name="Upcroft J.A."/>
            <person name="Upcroft P."/>
            <person name="White O."/>
            <person name="Salzberg S.L."/>
            <person name="Tang P."/>
            <person name="Chiu C.-H."/>
            <person name="Lee Y.-S."/>
            <person name="Embley T.M."/>
            <person name="Coombs G.H."/>
            <person name="Mottram J.C."/>
            <person name="Tachezy J."/>
            <person name="Fraser-Liggett C.M."/>
            <person name="Johnson P.J."/>
        </authorList>
    </citation>
    <scope>NUCLEOTIDE SEQUENCE [LARGE SCALE GENOMIC DNA]</scope>
    <source>
        <strain evidence="3">G3</strain>
    </source>
</reference>
<dbReference type="VEuPathDB" id="TrichDB:TVAGG3_0595590"/>
<dbReference type="InParanoid" id="A2DUB3"/>
<dbReference type="RefSeq" id="XP_001328174.1">
    <property type="nucleotide sequence ID" value="XM_001328139.1"/>
</dbReference>